<sequence length="84" mass="9703">MNRTNEWTLLWQRELARSHRDFGFGNTGTGRRALDFYLKKCSGYFKECFQKMSEKGAEASASQSTKRKQVIHGLEDQKKVSALI</sequence>
<protein>
    <submittedName>
        <fullName evidence="1">Uncharacterized protein</fullName>
    </submittedName>
</protein>
<proteinExistence type="predicted"/>
<name>A0ABR3N4F8_9TELE</name>
<accession>A0ABR3N4F8</accession>
<comment type="caution">
    <text evidence="1">The sequence shown here is derived from an EMBL/GenBank/DDBJ whole genome shotgun (WGS) entry which is preliminary data.</text>
</comment>
<dbReference type="Proteomes" id="UP001558613">
    <property type="component" value="Unassembled WGS sequence"/>
</dbReference>
<organism evidence="1 2">
    <name type="scientific">Cirrhinus molitorella</name>
    <name type="common">mud carp</name>
    <dbReference type="NCBI Taxonomy" id="172907"/>
    <lineage>
        <taxon>Eukaryota</taxon>
        <taxon>Metazoa</taxon>
        <taxon>Chordata</taxon>
        <taxon>Craniata</taxon>
        <taxon>Vertebrata</taxon>
        <taxon>Euteleostomi</taxon>
        <taxon>Actinopterygii</taxon>
        <taxon>Neopterygii</taxon>
        <taxon>Teleostei</taxon>
        <taxon>Ostariophysi</taxon>
        <taxon>Cypriniformes</taxon>
        <taxon>Cyprinidae</taxon>
        <taxon>Labeoninae</taxon>
        <taxon>Labeonini</taxon>
        <taxon>Cirrhinus</taxon>
    </lineage>
</organism>
<gene>
    <name evidence="1" type="ORF">QQF64_030830</name>
</gene>
<evidence type="ECO:0000313" key="2">
    <source>
        <dbReference type="Proteomes" id="UP001558613"/>
    </source>
</evidence>
<dbReference type="EMBL" id="JAYMGO010000007">
    <property type="protein sequence ID" value="KAL1271814.1"/>
    <property type="molecule type" value="Genomic_DNA"/>
</dbReference>
<keyword evidence="2" id="KW-1185">Reference proteome</keyword>
<reference evidence="1 2" key="1">
    <citation type="submission" date="2023-09" db="EMBL/GenBank/DDBJ databases">
        <authorList>
            <person name="Wang M."/>
        </authorList>
    </citation>
    <scope>NUCLEOTIDE SEQUENCE [LARGE SCALE GENOMIC DNA]</scope>
    <source>
        <strain evidence="1">GT-2023</strain>
        <tissue evidence="1">Liver</tissue>
    </source>
</reference>
<evidence type="ECO:0000313" key="1">
    <source>
        <dbReference type="EMBL" id="KAL1271814.1"/>
    </source>
</evidence>